<evidence type="ECO:0000313" key="1">
    <source>
        <dbReference type="EMBL" id="PNF33601.1"/>
    </source>
</evidence>
<dbReference type="AlphaFoldDB" id="A0A2J7QYD4"/>
<organism evidence="1 2">
    <name type="scientific">Cryptotermes secundus</name>
    <dbReference type="NCBI Taxonomy" id="105785"/>
    <lineage>
        <taxon>Eukaryota</taxon>
        <taxon>Metazoa</taxon>
        <taxon>Ecdysozoa</taxon>
        <taxon>Arthropoda</taxon>
        <taxon>Hexapoda</taxon>
        <taxon>Insecta</taxon>
        <taxon>Pterygota</taxon>
        <taxon>Neoptera</taxon>
        <taxon>Polyneoptera</taxon>
        <taxon>Dictyoptera</taxon>
        <taxon>Blattodea</taxon>
        <taxon>Blattoidea</taxon>
        <taxon>Termitoidae</taxon>
        <taxon>Kalotermitidae</taxon>
        <taxon>Cryptotermitinae</taxon>
        <taxon>Cryptotermes</taxon>
    </lineage>
</organism>
<proteinExistence type="predicted"/>
<dbReference type="EMBL" id="NEVH01009097">
    <property type="protein sequence ID" value="PNF33601.1"/>
    <property type="molecule type" value="Genomic_DNA"/>
</dbReference>
<gene>
    <name evidence="1" type="ORF">B7P43_G14523</name>
</gene>
<keyword evidence="2" id="KW-1185">Reference proteome</keyword>
<dbReference type="InParanoid" id="A0A2J7QYD4"/>
<name>A0A2J7QYD4_9NEOP</name>
<reference evidence="1 2" key="1">
    <citation type="submission" date="2017-12" db="EMBL/GenBank/DDBJ databases">
        <title>Hemimetabolous genomes reveal molecular basis of termite eusociality.</title>
        <authorList>
            <person name="Harrison M.C."/>
            <person name="Jongepier E."/>
            <person name="Robertson H.M."/>
            <person name="Arning N."/>
            <person name="Bitard-Feildel T."/>
            <person name="Chao H."/>
            <person name="Childers C.P."/>
            <person name="Dinh H."/>
            <person name="Doddapaneni H."/>
            <person name="Dugan S."/>
            <person name="Gowin J."/>
            <person name="Greiner C."/>
            <person name="Han Y."/>
            <person name="Hu H."/>
            <person name="Hughes D.S.T."/>
            <person name="Huylmans A.-K."/>
            <person name="Kemena C."/>
            <person name="Kremer L.P.M."/>
            <person name="Lee S.L."/>
            <person name="Lopez-Ezquerra A."/>
            <person name="Mallet L."/>
            <person name="Monroy-Kuhn J.M."/>
            <person name="Moser A."/>
            <person name="Murali S.C."/>
            <person name="Muzny D.M."/>
            <person name="Otani S."/>
            <person name="Piulachs M.-D."/>
            <person name="Poelchau M."/>
            <person name="Qu J."/>
            <person name="Schaub F."/>
            <person name="Wada-Katsumata A."/>
            <person name="Worley K.C."/>
            <person name="Xie Q."/>
            <person name="Ylla G."/>
            <person name="Poulsen M."/>
            <person name="Gibbs R.A."/>
            <person name="Schal C."/>
            <person name="Richards S."/>
            <person name="Belles X."/>
            <person name="Korb J."/>
            <person name="Bornberg-Bauer E."/>
        </authorList>
    </citation>
    <scope>NUCLEOTIDE SEQUENCE [LARGE SCALE GENOMIC DNA]</scope>
    <source>
        <tissue evidence="1">Whole body</tissue>
    </source>
</reference>
<dbReference type="InterPro" id="IPR022048">
    <property type="entry name" value="Envelope_fusion-like"/>
</dbReference>
<accession>A0A2J7QYD4</accession>
<dbReference type="Proteomes" id="UP000235965">
    <property type="component" value="Unassembled WGS sequence"/>
</dbReference>
<protein>
    <submittedName>
        <fullName evidence="1">Uncharacterized protein</fullName>
    </submittedName>
</protein>
<dbReference type="OrthoDB" id="6624493at2759"/>
<dbReference type="Pfam" id="PF12259">
    <property type="entry name" value="Baculo_F"/>
    <property type="match status" value="1"/>
</dbReference>
<evidence type="ECO:0000313" key="2">
    <source>
        <dbReference type="Proteomes" id="UP000235965"/>
    </source>
</evidence>
<sequence length="257" mass="30126">MEQLSSGSRIYFDELETVRLFPMKWKFVSYVDLEPHRELCRQTKNIQRRVIEYCNKLETQEWYYLTDCKPSLSYFKSKAKYIDQLNENLIDYTSANKPIRKRRSPREKRGLIHFVGKGFHFLFGTATDADVENSNNYISKLEAEQTKFLHIASDEMTIIKTTINSINSTILKVDQNEELLRNCMLLLEKRTGEEISELKVKYEQLNLINEQIKIVIRGMEESQHSFEVFIDAFVHAEQGSLQPQLLTVRAVKGIVSK</sequence>
<comment type="caution">
    <text evidence="1">The sequence shown here is derived from an EMBL/GenBank/DDBJ whole genome shotgun (WGS) entry which is preliminary data.</text>
</comment>